<organism evidence="2 3">
    <name type="scientific">Aurantimicrobium minutum</name>
    <dbReference type="NCBI Taxonomy" id="708131"/>
    <lineage>
        <taxon>Bacteria</taxon>
        <taxon>Bacillati</taxon>
        <taxon>Actinomycetota</taxon>
        <taxon>Actinomycetes</taxon>
        <taxon>Micrococcales</taxon>
        <taxon>Microbacteriaceae</taxon>
        <taxon>Aurantimicrobium</taxon>
    </lineage>
</organism>
<dbReference type="InterPro" id="IPR036653">
    <property type="entry name" value="CinA-like_C"/>
</dbReference>
<dbReference type="NCBIfam" id="TIGR00199">
    <property type="entry name" value="PncC_domain"/>
    <property type="match status" value="1"/>
</dbReference>
<evidence type="ECO:0000313" key="2">
    <source>
        <dbReference type="EMBL" id="BAU98903.1"/>
    </source>
</evidence>
<reference evidence="2 3" key="1">
    <citation type="journal article" date="2016" name="Genome Announc.">
        <title>Complete Genome Sequence of Aurantimicrobium minutum Type Strain KNCT, a Planktonic Ultramicrobacterium Isolated from River Water.</title>
        <authorList>
            <person name="Nakai R."/>
            <person name="Fujisawa T."/>
            <person name="Nakamura Y."/>
            <person name="Nishide H."/>
            <person name="Uchiyama I."/>
            <person name="Baba T."/>
            <person name="Toyoda A."/>
            <person name="Fujiyama A."/>
            <person name="Naganuma T."/>
            <person name="Niki H."/>
        </authorList>
    </citation>
    <scope>NUCLEOTIDE SEQUENCE [LARGE SCALE GENOMIC DNA]</scope>
    <source>
        <strain evidence="2 3">KNC</strain>
    </source>
</reference>
<dbReference type="Pfam" id="PF02464">
    <property type="entry name" value="CinA"/>
    <property type="match status" value="1"/>
</dbReference>
<dbReference type="Gene3D" id="3.90.950.20">
    <property type="entry name" value="CinA-like"/>
    <property type="match status" value="1"/>
</dbReference>
<dbReference type="EMBL" id="AP017457">
    <property type="protein sequence ID" value="BAU98903.1"/>
    <property type="molecule type" value="Genomic_DNA"/>
</dbReference>
<proteinExistence type="predicted"/>
<dbReference type="GeneID" id="80451548"/>
<protein>
    <submittedName>
        <fullName evidence="2">FHA domain-containing regulator</fullName>
    </submittedName>
</protein>
<sequence length="152" mass="15625">MTSELIQRLTQRGITVAVAESLTGGLLAARLTEVPGASVVFRGGIVAYATDLKHELLGIDSALLEQRGPVDSKVAKLMAVGVANKLSADIGLATTGVAGPDSQGGVAVGTVFIACVGQGSETIEEHHFEGTRNEIRALTVQAALALLARHVN</sequence>
<evidence type="ECO:0000313" key="3">
    <source>
        <dbReference type="Proteomes" id="UP000243847"/>
    </source>
</evidence>
<gene>
    <name evidence="2" type="ORF">AUMI_13610</name>
</gene>
<dbReference type="OrthoDB" id="1253990at2"/>
<feature type="domain" description="CinA C-terminal" evidence="1">
    <location>
        <begin position="2"/>
        <end position="149"/>
    </location>
</feature>
<accession>A0A173LVM9</accession>
<name>A0A173LVM9_9MICO</name>
<dbReference type="KEGG" id="amin:AUMI_13610"/>
<dbReference type="SUPFAM" id="SSF142433">
    <property type="entry name" value="CinA-like"/>
    <property type="match status" value="1"/>
</dbReference>
<evidence type="ECO:0000259" key="1">
    <source>
        <dbReference type="Pfam" id="PF02464"/>
    </source>
</evidence>
<dbReference type="RefSeq" id="WP_096380687.1">
    <property type="nucleotide sequence ID" value="NZ_AP017457.1"/>
</dbReference>
<dbReference type="Proteomes" id="UP000243847">
    <property type="component" value="Chromosome sequence1"/>
</dbReference>
<dbReference type="InterPro" id="IPR008136">
    <property type="entry name" value="CinA_C"/>
</dbReference>
<dbReference type="AlphaFoldDB" id="A0A173LVM9"/>